<dbReference type="AlphaFoldDB" id="A0A0L6V5F2"/>
<dbReference type="EMBL" id="LAVV01007618">
    <property type="protein sequence ID" value="KNZ55345.1"/>
    <property type="molecule type" value="Genomic_DNA"/>
</dbReference>
<reference evidence="1 2" key="1">
    <citation type="submission" date="2015-08" db="EMBL/GenBank/DDBJ databases">
        <title>Next Generation Sequencing and Analysis of the Genome of Puccinia sorghi L Schw, the Causal Agent of Maize Common Rust.</title>
        <authorList>
            <person name="Rochi L."/>
            <person name="Burguener G."/>
            <person name="Darino M."/>
            <person name="Turjanski A."/>
            <person name="Kreff E."/>
            <person name="Dieguez M.J."/>
            <person name="Sacco F."/>
        </authorList>
    </citation>
    <scope>NUCLEOTIDE SEQUENCE [LARGE SCALE GENOMIC DNA]</scope>
    <source>
        <strain evidence="1 2">RO10H11247</strain>
    </source>
</reference>
<organism evidence="1 2">
    <name type="scientific">Puccinia sorghi</name>
    <dbReference type="NCBI Taxonomy" id="27349"/>
    <lineage>
        <taxon>Eukaryota</taxon>
        <taxon>Fungi</taxon>
        <taxon>Dikarya</taxon>
        <taxon>Basidiomycota</taxon>
        <taxon>Pucciniomycotina</taxon>
        <taxon>Pucciniomycetes</taxon>
        <taxon>Pucciniales</taxon>
        <taxon>Pucciniaceae</taxon>
        <taxon>Puccinia</taxon>
    </lineage>
</organism>
<dbReference type="VEuPathDB" id="FungiDB:VP01_2704g7"/>
<name>A0A0L6V5F2_9BASI</name>
<comment type="caution">
    <text evidence="1">The sequence shown here is derived from an EMBL/GenBank/DDBJ whole genome shotgun (WGS) entry which is preliminary data.</text>
</comment>
<proteinExistence type="predicted"/>
<dbReference type="Proteomes" id="UP000037035">
    <property type="component" value="Unassembled WGS sequence"/>
</dbReference>
<protein>
    <submittedName>
        <fullName evidence="1">Uncharacterized protein</fullName>
    </submittedName>
</protein>
<evidence type="ECO:0000313" key="1">
    <source>
        <dbReference type="EMBL" id="KNZ55345.1"/>
    </source>
</evidence>
<keyword evidence="2" id="KW-1185">Reference proteome</keyword>
<accession>A0A0L6V5F2</accession>
<sequence>MSEMPHRATPIQLKHYYASLVQMGFCTPGASVLDRLNPLFEGAGRLLLAKKGMTHGGIDTVTPHNDTEK</sequence>
<dbReference type="OrthoDB" id="3045861at2759"/>
<gene>
    <name evidence="1" type="ORF">VP01_2704g7</name>
</gene>
<evidence type="ECO:0000313" key="2">
    <source>
        <dbReference type="Proteomes" id="UP000037035"/>
    </source>
</evidence>